<dbReference type="NCBIfam" id="TIGR00494">
    <property type="entry name" value="crcB"/>
    <property type="match status" value="1"/>
</dbReference>
<gene>
    <name evidence="11" type="primary">crcB_1</name>
    <name evidence="10" type="synonym">crcB</name>
    <name evidence="10" type="synonym">fluC</name>
    <name evidence="11" type="ORF">CLMAG_29440</name>
</gene>
<evidence type="ECO:0000256" key="4">
    <source>
        <dbReference type="ARBA" id="ARBA00022989"/>
    </source>
</evidence>
<dbReference type="AlphaFoldDB" id="A0A161XA96"/>
<evidence type="ECO:0000256" key="2">
    <source>
        <dbReference type="ARBA" id="ARBA00022475"/>
    </source>
</evidence>
<evidence type="ECO:0000256" key="7">
    <source>
        <dbReference type="ARBA" id="ARBA00035120"/>
    </source>
</evidence>
<dbReference type="EMBL" id="LWAE01000003">
    <property type="protein sequence ID" value="KZL91186.1"/>
    <property type="molecule type" value="Genomic_DNA"/>
</dbReference>
<evidence type="ECO:0000256" key="5">
    <source>
        <dbReference type="ARBA" id="ARBA00023136"/>
    </source>
</evidence>
<dbReference type="OrthoDB" id="9815830at2"/>
<evidence type="ECO:0000313" key="11">
    <source>
        <dbReference type="EMBL" id="KZL91186.1"/>
    </source>
</evidence>
<keyword evidence="4 10" id="KW-1133">Transmembrane helix</keyword>
<keyword evidence="3 10" id="KW-0812">Transmembrane</keyword>
<feature type="binding site" evidence="10">
    <location>
        <position position="78"/>
    </location>
    <ligand>
        <name>Na(+)</name>
        <dbReference type="ChEBI" id="CHEBI:29101"/>
        <note>structural</note>
    </ligand>
</feature>
<dbReference type="RefSeq" id="WP_066623512.1">
    <property type="nucleotide sequence ID" value="NZ_FQXL01000016.1"/>
</dbReference>
<dbReference type="Proteomes" id="UP000076603">
    <property type="component" value="Unassembled WGS sequence"/>
</dbReference>
<comment type="function">
    <text evidence="9 10">Fluoride-specific ion channel. Important for reducing fluoride concentration in the cell, thus reducing its toxicity.</text>
</comment>
<dbReference type="PANTHER" id="PTHR28259">
    <property type="entry name" value="FLUORIDE EXPORT PROTEIN 1-RELATED"/>
    <property type="match status" value="1"/>
</dbReference>
<dbReference type="GO" id="GO:0046872">
    <property type="term" value="F:metal ion binding"/>
    <property type="evidence" value="ECO:0007669"/>
    <property type="project" value="UniProtKB-KW"/>
</dbReference>
<feature type="transmembrane region" description="Helical" evidence="10">
    <location>
        <begin position="100"/>
        <end position="121"/>
    </location>
</feature>
<comment type="similarity">
    <text evidence="7 10">Belongs to the fluoride channel Fluc/FEX (TC 1.A.43) family.</text>
</comment>
<proteinExistence type="inferred from homology"/>
<evidence type="ECO:0000256" key="3">
    <source>
        <dbReference type="ARBA" id="ARBA00022692"/>
    </source>
</evidence>
<evidence type="ECO:0000313" key="12">
    <source>
        <dbReference type="Proteomes" id="UP000076603"/>
    </source>
</evidence>
<feature type="transmembrane region" description="Helical" evidence="10">
    <location>
        <begin position="33"/>
        <end position="56"/>
    </location>
</feature>
<dbReference type="STRING" id="1121326.CLMAG_29440"/>
<evidence type="ECO:0000256" key="6">
    <source>
        <dbReference type="ARBA" id="ARBA00023303"/>
    </source>
</evidence>
<dbReference type="Pfam" id="PF02537">
    <property type="entry name" value="CRCB"/>
    <property type="match status" value="1"/>
</dbReference>
<dbReference type="HAMAP" id="MF_00454">
    <property type="entry name" value="FluC"/>
    <property type="match status" value="1"/>
</dbReference>
<dbReference type="PATRIC" id="fig|1121326.3.peg.2964"/>
<evidence type="ECO:0000256" key="8">
    <source>
        <dbReference type="ARBA" id="ARBA00035585"/>
    </source>
</evidence>
<keyword evidence="5 10" id="KW-0472">Membrane</keyword>
<keyword evidence="10" id="KW-0813">Transport</keyword>
<evidence type="ECO:0000256" key="10">
    <source>
        <dbReference type="HAMAP-Rule" id="MF_00454"/>
    </source>
</evidence>
<keyword evidence="10" id="KW-0406">Ion transport</keyword>
<dbReference type="GO" id="GO:0062054">
    <property type="term" value="F:fluoride channel activity"/>
    <property type="evidence" value="ECO:0007669"/>
    <property type="project" value="UniProtKB-UniRule"/>
</dbReference>
<comment type="activity regulation">
    <text evidence="10">Na(+) is not transported, but it plays an essential structural role and its presence is essential for fluoride channel function.</text>
</comment>
<feature type="binding site" evidence="10">
    <location>
        <position position="75"/>
    </location>
    <ligand>
        <name>Na(+)</name>
        <dbReference type="ChEBI" id="CHEBI:29101"/>
        <note>structural</note>
    </ligand>
</feature>
<sequence>MKKYIFIGAGGFLGAILRFWIKTIPLHNYKELIPINTLFINVTGSFILALITTAALEIFKMDVDIRLGICTGFLGAYTTFSTLCKEGSELINKGYYFSSLSYIVNSVILGLVAAFFGVVLAREVLKKYSSKHINSEEVT</sequence>
<protein>
    <recommendedName>
        <fullName evidence="10">Fluoride-specific ion channel FluC</fullName>
    </recommendedName>
</protein>
<feature type="transmembrane region" description="Helical" evidence="10">
    <location>
        <begin position="5"/>
        <end position="21"/>
    </location>
</feature>
<comment type="caution">
    <text evidence="11">The sequence shown here is derived from an EMBL/GenBank/DDBJ whole genome shotgun (WGS) entry which is preliminary data.</text>
</comment>
<accession>A0A161XA96</accession>
<organism evidence="11 12">
    <name type="scientific">Clostridium magnum DSM 2767</name>
    <dbReference type="NCBI Taxonomy" id="1121326"/>
    <lineage>
        <taxon>Bacteria</taxon>
        <taxon>Bacillati</taxon>
        <taxon>Bacillota</taxon>
        <taxon>Clostridia</taxon>
        <taxon>Eubacteriales</taxon>
        <taxon>Clostridiaceae</taxon>
        <taxon>Clostridium</taxon>
    </lineage>
</organism>
<comment type="subcellular location">
    <subcellularLocation>
        <location evidence="1 10">Cell membrane</location>
        <topology evidence="1 10">Multi-pass membrane protein</topology>
    </subcellularLocation>
</comment>
<name>A0A161XA96_9CLOT</name>
<dbReference type="GO" id="GO:0005886">
    <property type="term" value="C:plasma membrane"/>
    <property type="evidence" value="ECO:0007669"/>
    <property type="project" value="UniProtKB-SubCell"/>
</dbReference>
<feature type="transmembrane region" description="Helical" evidence="10">
    <location>
        <begin position="63"/>
        <end position="80"/>
    </location>
</feature>
<evidence type="ECO:0000256" key="9">
    <source>
        <dbReference type="ARBA" id="ARBA00049940"/>
    </source>
</evidence>
<keyword evidence="10" id="KW-0915">Sodium</keyword>
<comment type="catalytic activity">
    <reaction evidence="8">
        <text>fluoride(in) = fluoride(out)</text>
        <dbReference type="Rhea" id="RHEA:76159"/>
        <dbReference type="ChEBI" id="CHEBI:17051"/>
    </reaction>
    <physiologicalReaction direction="left-to-right" evidence="8">
        <dbReference type="Rhea" id="RHEA:76160"/>
    </physiologicalReaction>
</comment>
<dbReference type="PANTHER" id="PTHR28259:SF1">
    <property type="entry name" value="FLUORIDE EXPORT PROTEIN 1-RELATED"/>
    <property type="match status" value="1"/>
</dbReference>
<keyword evidence="2 10" id="KW-1003">Cell membrane</keyword>
<keyword evidence="6 10" id="KW-0407">Ion channel</keyword>
<keyword evidence="12" id="KW-1185">Reference proteome</keyword>
<dbReference type="GO" id="GO:0140114">
    <property type="term" value="P:cellular detoxification of fluoride"/>
    <property type="evidence" value="ECO:0007669"/>
    <property type="project" value="UniProtKB-UniRule"/>
</dbReference>
<dbReference type="InterPro" id="IPR003691">
    <property type="entry name" value="FluC"/>
</dbReference>
<keyword evidence="10" id="KW-0479">Metal-binding</keyword>
<reference evidence="11 12" key="1">
    <citation type="submission" date="2016-04" db="EMBL/GenBank/DDBJ databases">
        <title>Genome sequence of Clostridium magnum DSM 2767.</title>
        <authorList>
            <person name="Poehlein A."/>
            <person name="Uhlig R."/>
            <person name="Fischer R."/>
            <person name="Bahl H."/>
            <person name="Daniel R."/>
        </authorList>
    </citation>
    <scope>NUCLEOTIDE SEQUENCE [LARGE SCALE GENOMIC DNA]</scope>
    <source>
        <strain evidence="11 12">DSM 2767</strain>
    </source>
</reference>
<evidence type="ECO:0000256" key="1">
    <source>
        <dbReference type="ARBA" id="ARBA00004651"/>
    </source>
</evidence>